<evidence type="ECO:0000259" key="7">
    <source>
        <dbReference type="PROSITE" id="PS50090"/>
    </source>
</evidence>
<feature type="compositionally biased region" description="Basic and acidic residues" evidence="6">
    <location>
        <begin position="486"/>
        <end position="504"/>
    </location>
</feature>
<dbReference type="OrthoDB" id="608866at2759"/>
<dbReference type="InterPro" id="IPR001005">
    <property type="entry name" value="SANT/Myb"/>
</dbReference>
<dbReference type="GO" id="GO:0005634">
    <property type="term" value="C:nucleus"/>
    <property type="evidence" value="ECO:0007669"/>
    <property type="project" value="UniProtKB-SubCell"/>
</dbReference>
<feature type="compositionally biased region" description="Low complexity" evidence="6">
    <location>
        <begin position="527"/>
        <end position="539"/>
    </location>
</feature>
<feature type="domain" description="HTH myb-type" evidence="8">
    <location>
        <begin position="1"/>
        <end position="59"/>
    </location>
</feature>
<feature type="compositionally biased region" description="Gly residues" evidence="6">
    <location>
        <begin position="562"/>
        <end position="578"/>
    </location>
</feature>
<accession>C1FIK8</accession>
<evidence type="ECO:0000256" key="1">
    <source>
        <dbReference type="ARBA" id="ARBA00004123"/>
    </source>
</evidence>
<feature type="region of interest" description="Disordered" evidence="6">
    <location>
        <begin position="236"/>
        <end position="325"/>
    </location>
</feature>
<evidence type="ECO:0000256" key="5">
    <source>
        <dbReference type="SAM" id="Coils"/>
    </source>
</evidence>
<dbReference type="RefSeq" id="XP_002509187.1">
    <property type="nucleotide sequence ID" value="XM_002509141.1"/>
</dbReference>
<feature type="compositionally biased region" description="Acidic residues" evidence="6">
    <location>
        <begin position="703"/>
        <end position="725"/>
    </location>
</feature>
<organism evidence="9 10">
    <name type="scientific">Micromonas commoda (strain RCC299 / NOUM17 / CCMP2709)</name>
    <name type="common">Picoplanktonic green alga</name>
    <dbReference type="NCBI Taxonomy" id="296587"/>
    <lineage>
        <taxon>Eukaryota</taxon>
        <taxon>Viridiplantae</taxon>
        <taxon>Chlorophyta</taxon>
        <taxon>Mamiellophyceae</taxon>
        <taxon>Mamiellales</taxon>
        <taxon>Mamiellaceae</taxon>
        <taxon>Micromonas</taxon>
    </lineage>
</organism>
<sequence>MPFRGYWDDEEEQALRDAVQKHGIGSWEKMRHDPDFKVLKGRTGVQLKDKWRNLIKFQHLRRGEAESAPHRTGGRGPGPGAKRKKADDGDGKAGKKAKPGAKGTAGKKDDKPGKPGAKGKVKGDYDDEDAFDDDKPGKASGGKTYGKKQKLGVSADAVSTKSEPANPKKRLKAVAALAAVEEHRPPPDLDALERAMQADAMKIDELRRRRESAVGEVKDAEKELLAVKTSVEDAEAVYNNVRSQPPGGYHHDHHHDDHHDDAHHDDWDKFLDFGDEGAEGAEGAGAKSPHRQPRHSQGAQTAGQPRLSENDPVARAAAAARMSDPVQSPAAAAAMRDAANAAVRVASEPVHNPNHRSHLPSLHEAEQFLLQELKKLEAANARLMSARAHLEVIDRQLAAAIASAAERSEQRVAMMRRNPALGGPVKKTWGGPPGARKIKEEIKEEEDDEEEEEDDDEDDDDAEERKKTTHRRNTAASAGGAPGGKVIEDRRFGIYDSRRYRMEGEPAPPDPSSDEDDEPKVGRGRGRAASAGAGKSVAGTKTQAGRKPPRVTPVSADAVSVGVGGRGRGRGAGAGGGRGRGRGRPPKNQTVPAVDSGSEIVSTKAGTNLKRHQGFQFRGQNNSGAFVAPSAADAATYIAPSYIRGHHLRWLMKRGRTRNAVARPASGPTSWAAMCSFALWKPAELKAAIAREKEMEKEKEANATDEEESDEDEDDDGGGGYDSEESGPIGSGHAHIDFDAFGYEMGDDGDMGMIMDMDFGEDFHPGMSP</sequence>
<keyword evidence="10" id="KW-1185">Reference proteome</keyword>
<gene>
    <name evidence="9" type="ORF">MICPUN_63313</name>
</gene>
<dbReference type="CDD" id="cd11660">
    <property type="entry name" value="SANT_TRF"/>
    <property type="match status" value="1"/>
</dbReference>
<feature type="coiled-coil region" evidence="5">
    <location>
        <begin position="366"/>
        <end position="396"/>
    </location>
</feature>
<evidence type="ECO:0000256" key="6">
    <source>
        <dbReference type="SAM" id="MobiDB-lite"/>
    </source>
</evidence>
<dbReference type="Proteomes" id="UP000002009">
    <property type="component" value="Chromosome 12"/>
</dbReference>
<dbReference type="PANTHER" id="PTHR46267">
    <property type="entry name" value="SINGLE MYB HISTONE 4"/>
    <property type="match status" value="1"/>
</dbReference>
<dbReference type="GeneID" id="8247814"/>
<dbReference type="Gene3D" id="1.10.10.60">
    <property type="entry name" value="Homeodomain-like"/>
    <property type="match status" value="1"/>
</dbReference>
<dbReference type="OMA" id="MHEIEHV"/>
<dbReference type="SMART" id="SM00717">
    <property type="entry name" value="SANT"/>
    <property type="match status" value="1"/>
</dbReference>
<keyword evidence="5" id="KW-0175">Coiled coil</keyword>
<dbReference type="InterPro" id="IPR044597">
    <property type="entry name" value="SMH1-6"/>
</dbReference>
<evidence type="ECO:0000256" key="3">
    <source>
        <dbReference type="ARBA" id="ARBA00023125"/>
    </source>
</evidence>
<dbReference type="STRING" id="296587.C1FIK8"/>
<dbReference type="KEGG" id="mis:MICPUN_63313"/>
<dbReference type="PROSITE" id="PS51294">
    <property type="entry name" value="HTH_MYB"/>
    <property type="match status" value="1"/>
</dbReference>
<keyword evidence="4" id="KW-0539">Nucleus</keyword>
<dbReference type="Pfam" id="PF00249">
    <property type="entry name" value="Myb_DNA-binding"/>
    <property type="match status" value="1"/>
</dbReference>
<feature type="compositionally biased region" description="Acidic residues" evidence="6">
    <location>
        <begin position="443"/>
        <end position="462"/>
    </location>
</feature>
<evidence type="ECO:0000259" key="8">
    <source>
        <dbReference type="PROSITE" id="PS51294"/>
    </source>
</evidence>
<dbReference type="EMBL" id="CP001577">
    <property type="protein sequence ID" value="ACO70445.1"/>
    <property type="molecule type" value="Genomic_DNA"/>
</dbReference>
<keyword evidence="2" id="KW-0158">Chromosome</keyword>
<evidence type="ECO:0000313" key="10">
    <source>
        <dbReference type="Proteomes" id="UP000002009"/>
    </source>
</evidence>
<feature type="region of interest" description="Disordered" evidence="6">
    <location>
        <begin position="58"/>
        <end position="169"/>
    </location>
</feature>
<feature type="region of interest" description="Disordered" evidence="6">
    <location>
        <begin position="693"/>
        <end position="735"/>
    </location>
</feature>
<keyword evidence="3" id="KW-0238">DNA-binding</keyword>
<proteinExistence type="predicted"/>
<protein>
    <submittedName>
        <fullName evidence="9">Uncharacterized protein</fullName>
    </submittedName>
</protein>
<evidence type="ECO:0000313" key="9">
    <source>
        <dbReference type="EMBL" id="ACO70445.1"/>
    </source>
</evidence>
<dbReference type="PANTHER" id="PTHR46267:SF15">
    <property type="entry name" value="WINGED HELIX-TURN-HELIX TRANSCRIPTION REPRESSOR DNA-BINDING PROTEIN-RELATED"/>
    <property type="match status" value="1"/>
</dbReference>
<dbReference type="PROSITE" id="PS50090">
    <property type="entry name" value="MYB_LIKE"/>
    <property type="match status" value="1"/>
</dbReference>
<reference evidence="9 10" key="1">
    <citation type="journal article" date="2009" name="Science">
        <title>Green evolution and dynamic adaptations revealed by genomes of the marine picoeukaryotes Micromonas.</title>
        <authorList>
            <person name="Worden A.Z."/>
            <person name="Lee J.H."/>
            <person name="Mock T."/>
            <person name="Rouze P."/>
            <person name="Simmons M.P."/>
            <person name="Aerts A.L."/>
            <person name="Allen A.E."/>
            <person name="Cuvelier M.L."/>
            <person name="Derelle E."/>
            <person name="Everett M.V."/>
            <person name="Foulon E."/>
            <person name="Grimwood J."/>
            <person name="Gundlach H."/>
            <person name="Henrissat B."/>
            <person name="Napoli C."/>
            <person name="McDonald S.M."/>
            <person name="Parker M.S."/>
            <person name="Rombauts S."/>
            <person name="Salamov A."/>
            <person name="Von Dassow P."/>
            <person name="Badger J.H."/>
            <person name="Coutinho P.M."/>
            <person name="Demir E."/>
            <person name="Dubchak I."/>
            <person name="Gentemann C."/>
            <person name="Eikrem W."/>
            <person name="Gready J.E."/>
            <person name="John U."/>
            <person name="Lanier W."/>
            <person name="Lindquist E.A."/>
            <person name="Lucas S."/>
            <person name="Mayer K.F."/>
            <person name="Moreau H."/>
            <person name="Not F."/>
            <person name="Otillar R."/>
            <person name="Panaud O."/>
            <person name="Pangilinan J."/>
            <person name="Paulsen I."/>
            <person name="Piegu B."/>
            <person name="Poliakov A."/>
            <person name="Robbens S."/>
            <person name="Schmutz J."/>
            <person name="Toulza E."/>
            <person name="Wyss T."/>
            <person name="Zelensky A."/>
            <person name="Zhou K."/>
            <person name="Armbrust E.V."/>
            <person name="Bhattacharya D."/>
            <person name="Goodenough U.W."/>
            <person name="Van de Peer Y."/>
            <person name="Grigoriev I.V."/>
        </authorList>
    </citation>
    <scope>NUCLEOTIDE SEQUENCE [LARGE SCALE GENOMIC DNA]</scope>
    <source>
        <strain evidence="10">RCC299 / NOUM17</strain>
    </source>
</reference>
<dbReference type="eggNOG" id="ENOG502S9G1">
    <property type="taxonomic scope" value="Eukaryota"/>
</dbReference>
<dbReference type="AlphaFoldDB" id="C1FIK8"/>
<dbReference type="InParanoid" id="C1FIK8"/>
<feature type="compositionally biased region" description="Basic and acidic residues" evidence="6">
    <location>
        <begin position="254"/>
        <end position="272"/>
    </location>
</feature>
<dbReference type="InterPro" id="IPR009057">
    <property type="entry name" value="Homeodomain-like_sf"/>
</dbReference>
<name>C1FIK8_MICCC</name>
<dbReference type="InterPro" id="IPR017930">
    <property type="entry name" value="Myb_dom"/>
</dbReference>
<dbReference type="GO" id="GO:0003691">
    <property type="term" value="F:double-stranded telomeric DNA binding"/>
    <property type="evidence" value="ECO:0007669"/>
    <property type="project" value="InterPro"/>
</dbReference>
<feature type="domain" description="Myb-like" evidence="7">
    <location>
        <begin position="4"/>
        <end position="55"/>
    </location>
</feature>
<feature type="region of interest" description="Disordered" evidence="6">
    <location>
        <begin position="418"/>
        <end position="597"/>
    </location>
</feature>
<feature type="compositionally biased region" description="Basic and acidic residues" evidence="6">
    <location>
        <begin position="693"/>
        <end position="702"/>
    </location>
</feature>
<evidence type="ECO:0000256" key="2">
    <source>
        <dbReference type="ARBA" id="ARBA00022454"/>
    </source>
</evidence>
<evidence type="ECO:0000256" key="4">
    <source>
        <dbReference type="ARBA" id="ARBA00023242"/>
    </source>
</evidence>
<comment type="subcellular location">
    <subcellularLocation>
        <location evidence="1">Nucleus</location>
    </subcellularLocation>
</comment>
<dbReference type="SUPFAM" id="SSF46689">
    <property type="entry name" value="Homeodomain-like"/>
    <property type="match status" value="1"/>
</dbReference>